<dbReference type="GO" id="GO:0042277">
    <property type="term" value="F:peptide binding"/>
    <property type="evidence" value="ECO:0007669"/>
    <property type="project" value="TreeGrafter"/>
</dbReference>
<evidence type="ECO:0000256" key="5">
    <source>
        <dbReference type="ARBA" id="ARBA00012567"/>
    </source>
</evidence>
<feature type="domain" description="ERAP1-like C-terminal" evidence="26">
    <location>
        <begin position="1566"/>
        <end position="1885"/>
    </location>
</feature>
<dbReference type="InterPro" id="IPR045357">
    <property type="entry name" value="Aminopeptidase_N-like_N"/>
</dbReference>
<evidence type="ECO:0000256" key="3">
    <source>
        <dbReference type="ARBA" id="ARBA00010136"/>
    </source>
</evidence>
<keyword evidence="10 21" id="KW-0479">Metal-binding</keyword>
<evidence type="ECO:0000256" key="10">
    <source>
        <dbReference type="ARBA" id="ARBA00022723"/>
    </source>
</evidence>
<dbReference type="InterPro" id="IPR050344">
    <property type="entry name" value="Peptidase_M1_aminopeptidases"/>
</dbReference>
<feature type="binding site" evidence="21">
    <location>
        <position position="1328"/>
    </location>
    <ligand>
        <name>Zn(2+)</name>
        <dbReference type="ChEBI" id="CHEBI:29105"/>
        <note>catalytic</note>
    </ligand>
</feature>
<evidence type="ECO:0000259" key="25">
    <source>
        <dbReference type="Pfam" id="PF01433"/>
    </source>
</evidence>
<evidence type="ECO:0000256" key="15">
    <source>
        <dbReference type="ARBA" id="ARBA00022989"/>
    </source>
</evidence>
<evidence type="ECO:0000256" key="16">
    <source>
        <dbReference type="ARBA" id="ARBA00023049"/>
    </source>
</evidence>
<keyword evidence="15 24" id="KW-1133">Transmembrane helix</keyword>
<dbReference type="FunFam" id="2.60.40.1910:FF:000003">
    <property type="entry name" value="Aminopeptidase"/>
    <property type="match status" value="1"/>
</dbReference>
<evidence type="ECO:0000259" key="27">
    <source>
        <dbReference type="Pfam" id="PF17900"/>
    </source>
</evidence>
<comment type="subcellular location">
    <subcellularLocation>
        <location evidence="2">Cell membrane</location>
        <topology evidence="2">Single-pass type II membrane protein</topology>
    </subcellularLocation>
</comment>
<evidence type="ECO:0000256" key="8">
    <source>
        <dbReference type="ARBA" id="ARBA00022670"/>
    </source>
</evidence>
<evidence type="ECO:0000256" key="9">
    <source>
        <dbReference type="ARBA" id="ARBA00022692"/>
    </source>
</evidence>
<dbReference type="GO" id="GO:0004230">
    <property type="term" value="F:glutamyl aminopeptidase activity"/>
    <property type="evidence" value="ECO:0007669"/>
    <property type="project" value="UniProtKB-EC"/>
</dbReference>
<feature type="domain" description="Peptidase M1 membrane alanine aminopeptidase" evidence="25">
    <location>
        <begin position="347"/>
        <end position="569"/>
    </location>
</feature>
<dbReference type="Gene3D" id="2.60.40.1730">
    <property type="entry name" value="tricorn interacting facor f3 domain"/>
    <property type="match status" value="2"/>
</dbReference>
<evidence type="ECO:0000256" key="14">
    <source>
        <dbReference type="ARBA" id="ARBA00022968"/>
    </source>
</evidence>
<dbReference type="CDD" id="cd09601">
    <property type="entry name" value="M1_APN-Q_like"/>
    <property type="match status" value="2"/>
</dbReference>
<evidence type="ECO:0000256" key="21">
    <source>
        <dbReference type="PIRSR" id="PIRSR634016-3"/>
    </source>
</evidence>
<dbReference type="EC" id="3.4.11.7" evidence="5"/>
<dbReference type="PANTHER" id="PTHR11533">
    <property type="entry name" value="PROTEASE M1 ZINC METALLOPROTEASE"/>
    <property type="match status" value="1"/>
</dbReference>
<feature type="domain" description="Aminopeptidase N-like N-terminal" evidence="27">
    <location>
        <begin position="1029"/>
        <end position="1221"/>
    </location>
</feature>
<protein>
    <recommendedName>
        <fullName evidence="5">glutamyl aminopeptidase</fullName>
        <ecNumber evidence="5">3.4.11.7</ecNumber>
    </recommendedName>
</protein>
<dbReference type="Pfam" id="PF17900">
    <property type="entry name" value="Peptidase_M1_N"/>
    <property type="match status" value="2"/>
</dbReference>
<feature type="site" description="Transition state stabilizer" evidence="22">
    <location>
        <position position="1414"/>
    </location>
</feature>
<evidence type="ECO:0000256" key="6">
    <source>
        <dbReference type="ARBA" id="ARBA00022438"/>
    </source>
</evidence>
<feature type="region of interest" description="Disordered" evidence="23">
    <location>
        <begin position="1"/>
        <end position="21"/>
    </location>
</feature>
<evidence type="ECO:0000256" key="20">
    <source>
        <dbReference type="PIRSR" id="PIRSR634016-1"/>
    </source>
</evidence>
<dbReference type="FunFam" id="1.25.50.20:FF:000001">
    <property type="entry name" value="Aminopeptidase"/>
    <property type="match status" value="2"/>
</dbReference>
<evidence type="ECO:0000256" key="13">
    <source>
        <dbReference type="ARBA" id="ARBA00022837"/>
    </source>
</evidence>
<dbReference type="Gene3D" id="1.25.50.20">
    <property type="match status" value="2"/>
</dbReference>
<evidence type="ECO:0000256" key="17">
    <source>
        <dbReference type="ARBA" id="ARBA00023136"/>
    </source>
</evidence>
<comment type="subunit">
    <text evidence="4">Homodimer; disulfide-linked.</text>
</comment>
<dbReference type="Pfam" id="PF01433">
    <property type="entry name" value="Peptidase_M1"/>
    <property type="match status" value="2"/>
</dbReference>
<dbReference type="GO" id="GO:0005737">
    <property type="term" value="C:cytoplasm"/>
    <property type="evidence" value="ECO:0007669"/>
    <property type="project" value="TreeGrafter"/>
</dbReference>
<evidence type="ECO:0000256" key="24">
    <source>
        <dbReference type="SAM" id="Phobius"/>
    </source>
</evidence>
<dbReference type="GO" id="GO:0005615">
    <property type="term" value="C:extracellular space"/>
    <property type="evidence" value="ECO:0007669"/>
    <property type="project" value="TreeGrafter"/>
</dbReference>
<comment type="caution">
    <text evidence="28">The sequence shown here is derived from an EMBL/GenBank/DDBJ whole genome shotgun (WGS) entry which is preliminary data.</text>
</comment>
<keyword evidence="14" id="KW-0735">Signal-anchor</keyword>
<dbReference type="PRINTS" id="PR00756">
    <property type="entry name" value="ALADIPTASE"/>
</dbReference>
<feature type="domain" description="Aminopeptidase N-like N-terminal" evidence="27">
    <location>
        <begin position="120"/>
        <end position="312"/>
    </location>
</feature>
<dbReference type="PANTHER" id="PTHR11533:SF276">
    <property type="entry name" value="GLUTAMYL AMINOPEPTIDASE"/>
    <property type="match status" value="1"/>
</dbReference>
<dbReference type="FunFam" id="1.10.390.10:FF:000016">
    <property type="entry name" value="Glutamyl aminopeptidase"/>
    <property type="match status" value="1"/>
</dbReference>
<organism evidence="28 29">
    <name type="scientific">Littorina saxatilis</name>
    <dbReference type="NCBI Taxonomy" id="31220"/>
    <lineage>
        <taxon>Eukaryota</taxon>
        <taxon>Metazoa</taxon>
        <taxon>Spiralia</taxon>
        <taxon>Lophotrochozoa</taxon>
        <taxon>Mollusca</taxon>
        <taxon>Gastropoda</taxon>
        <taxon>Caenogastropoda</taxon>
        <taxon>Littorinimorpha</taxon>
        <taxon>Littorinoidea</taxon>
        <taxon>Littorinidae</taxon>
        <taxon>Littorina</taxon>
    </lineage>
</organism>
<evidence type="ECO:0000256" key="2">
    <source>
        <dbReference type="ARBA" id="ARBA00004401"/>
    </source>
</evidence>
<comment type="cofactor">
    <cofactor evidence="21">
        <name>Zn(2+)</name>
        <dbReference type="ChEBI" id="CHEBI:29105"/>
    </cofactor>
    <text evidence="21">Binds 1 zinc ion per subunit.</text>
</comment>
<reference evidence="28 29" key="1">
    <citation type="submission" date="2024-02" db="EMBL/GenBank/DDBJ databases">
        <title>Chromosome-scale genome assembly of the rough periwinkle Littorina saxatilis.</title>
        <authorList>
            <person name="De Jode A."/>
            <person name="Faria R."/>
            <person name="Formenti G."/>
            <person name="Sims Y."/>
            <person name="Smith T.P."/>
            <person name="Tracey A."/>
            <person name="Wood J.M.D."/>
            <person name="Zagrodzka Z.B."/>
            <person name="Johannesson K."/>
            <person name="Butlin R.K."/>
            <person name="Leder E.H."/>
        </authorList>
    </citation>
    <scope>NUCLEOTIDE SEQUENCE [LARGE SCALE GENOMIC DNA]</scope>
    <source>
        <strain evidence="28">Snail1</strain>
        <tissue evidence="28">Muscle</tissue>
    </source>
</reference>
<dbReference type="FunFam" id="1.10.390.10:FF:000006">
    <property type="entry name" value="Puromycin-sensitive aminopeptidase"/>
    <property type="match status" value="1"/>
</dbReference>
<feature type="domain" description="ERAP1-like C-terminal" evidence="26">
    <location>
        <begin position="663"/>
        <end position="982"/>
    </location>
</feature>
<feature type="binding site" evidence="21">
    <location>
        <position position="1332"/>
    </location>
    <ligand>
        <name>Zn(2+)</name>
        <dbReference type="ChEBI" id="CHEBI:29105"/>
        <note>catalytic</note>
    </ligand>
</feature>
<dbReference type="GO" id="GO:0043171">
    <property type="term" value="P:peptide catabolic process"/>
    <property type="evidence" value="ECO:0007669"/>
    <property type="project" value="TreeGrafter"/>
</dbReference>
<proteinExistence type="inferred from homology"/>
<dbReference type="EMBL" id="JBAMIC010000024">
    <property type="protein sequence ID" value="KAK7090084.1"/>
    <property type="molecule type" value="Genomic_DNA"/>
</dbReference>
<evidence type="ECO:0000256" key="22">
    <source>
        <dbReference type="PIRSR" id="PIRSR634016-4"/>
    </source>
</evidence>
<evidence type="ECO:0000256" key="7">
    <source>
        <dbReference type="ARBA" id="ARBA00022475"/>
    </source>
</evidence>
<evidence type="ECO:0000256" key="4">
    <source>
        <dbReference type="ARBA" id="ARBA00011748"/>
    </source>
</evidence>
<accession>A0AAN9ANU6</accession>
<dbReference type="FunFam" id="2.60.40.1910:FF:000006">
    <property type="entry name" value="Aminopeptidase"/>
    <property type="match status" value="1"/>
</dbReference>
<evidence type="ECO:0000256" key="11">
    <source>
        <dbReference type="ARBA" id="ARBA00022801"/>
    </source>
</evidence>
<evidence type="ECO:0000256" key="23">
    <source>
        <dbReference type="SAM" id="MobiDB-lite"/>
    </source>
</evidence>
<dbReference type="InterPro" id="IPR034016">
    <property type="entry name" value="M1_APN-typ"/>
</dbReference>
<dbReference type="InterPro" id="IPR042097">
    <property type="entry name" value="Aminopeptidase_N-like_N_sf"/>
</dbReference>
<dbReference type="Gene3D" id="1.10.390.10">
    <property type="entry name" value="Neutral Protease Domain 2"/>
    <property type="match status" value="2"/>
</dbReference>
<evidence type="ECO:0000259" key="26">
    <source>
        <dbReference type="Pfam" id="PF11838"/>
    </source>
</evidence>
<evidence type="ECO:0000256" key="1">
    <source>
        <dbReference type="ARBA" id="ARBA00001703"/>
    </source>
</evidence>
<dbReference type="FunFam" id="2.60.40.1730:FF:000012">
    <property type="entry name" value="Aminopeptidase N"/>
    <property type="match status" value="2"/>
</dbReference>
<dbReference type="InterPro" id="IPR001930">
    <property type="entry name" value="Peptidase_M1"/>
</dbReference>
<dbReference type="SUPFAM" id="SSF63737">
    <property type="entry name" value="Leukotriene A4 hydrolase N-terminal domain"/>
    <property type="match status" value="2"/>
</dbReference>
<dbReference type="InterPro" id="IPR024571">
    <property type="entry name" value="ERAP1-like_C_dom"/>
</dbReference>
<keyword evidence="11" id="KW-0378">Hydrolase</keyword>
<keyword evidence="29" id="KW-1185">Reference proteome</keyword>
<evidence type="ECO:0000313" key="29">
    <source>
        <dbReference type="Proteomes" id="UP001374579"/>
    </source>
</evidence>
<dbReference type="InterPro" id="IPR027268">
    <property type="entry name" value="Peptidase_M4/M1_CTD_sf"/>
</dbReference>
<dbReference type="SUPFAM" id="SSF55486">
    <property type="entry name" value="Metalloproteases ('zincins'), catalytic domain"/>
    <property type="match status" value="2"/>
</dbReference>
<gene>
    <name evidence="28" type="ORF">V1264_009931</name>
</gene>
<keyword evidence="19" id="KW-0325">Glycoprotein</keyword>
<keyword evidence="6" id="KW-0031">Aminopeptidase</keyword>
<feature type="active site" description="Proton acceptor" evidence="20">
    <location>
        <position position="1329"/>
    </location>
</feature>
<feature type="transmembrane region" description="Helical" evidence="24">
    <location>
        <begin position="28"/>
        <end position="57"/>
    </location>
</feature>
<feature type="binding site" evidence="21">
    <location>
        <position position="1351"/>
    </location>
    <ligand>
        <name>Zn(2+)</name>
        <dbReference type="ChEBI" id="CHEBI:29105"/>
        <note>catalytic</note>
    </ligand>
</feature>
<comment type="similarity">
    <text evidence="3">Belongs to the peptidase M1 family.</text>
</comment>
<keyword evidence="16" id="KW-0482">Metalloprotease</keyword>
<keyword evidence="7" id="KW-1003">Cell membrane</keyword>
<name>A0AAN9ANU6_9CAEN</name>
<comment type="catalytic activity">
    <reaction evidence="1">
        <text>Release of N-terminal glutamate (and to a lesser extent aspartate) from a peptide.</text>
        <dbReference type="EC" id="3.4.11.7"/>
    </reaction>
</comment>
<keyword evidence="8" id="KW-0645">Protease</keyword>
<evidence type="ECO:0000256" key="19">
    <source>
        <dbReference type="ARBA" id="ARBA00023180"/>
    </source>
</evidence>
<dbReference type="Proteomes" id="UP001374579">
    <property type="component" value="Unassembled WGS sequence"/>
</dbReference>
<keyword evidence="17 24" id="KW-0472">Membrane</keyword>
<dbReference type="InterPro" id="IPR014782">
    <property type="entry name" value="Peptidase_M1_dom"/>
</dbReference>
<dbReference type="Gene3D" id="2.60.40.1910">
    <property type="match status" value="2"/>
</dbReference>
<keyword evidence="18" id="KW-1015">Disulfide bond</keyword>
<evidence type="ECO:0000313" key="28">
    <source>
        <dbReference type="EMBL" id="KAK7090084.1"/>
    </source>
</evidence>
<dbReference type="GO" id="GO:0005886">
    <property type="term" value="C:plasma membrane"/>
    <property type="evidence" value="ECO:0007669"/>
    <property type="project" value="UniProtKB-SubCell"/>
</dbReference>
<keyword evidence="9 24" id="KW-0812">Transmembrane</keyword>
<keyword evidence="13" id="KW-0106">Calcium</keyword>
<dbReference type="Pfam" id="PF11838">
    <property type="entry name" value="ERAP1_C"/>
    <property type="match status" value="2"/>
</dbReference>
<dbReference type="GO" id="GO:0006508">
    <property type="term" value="P:proteolysis"/>
    <property type="evidence" value="ECO:0007669"/>
    <property type="project" value="UniProtKB-KW"/>
</dbReference>
<evidence type="ECO:0000256" key="18">
    <source>
        <dbReference type="ARBA" id="ARBA00023157"/>
    </source>
</evidence>
<keyword evidence="12 21" id="KW-0862">Zinc</keyword>
<feature type="domain" description="Peptidase M1 membrane alanine aminopeptidase" evidence="25">
    <location>
        <begin position="1256"/>
        <end position="1478"/>
    </location>
</feature>
<evidence type="ECO:0000256" key="12">
    <source>
        <dbReference type="ARBA" id="ARBA00022833"/>
    </source>
</evidence>
<dbReference type="GO" id="GO:0070006">
    <property type="term" value="F:metalloaminopeptidase activity"/>
    <property type="evidence" value="ECO:0007669"/>
    <property type="project" value="TreeGrafter"/>
</dbReference>
<dbReference type="GO" id="GO:0008270">
    <property type="term" value="F:zinc ion binding"/>
    <property type="evidence" value="ECO:0007669"/>
    <property type="project" value="InterPro"/>
</dbReference>
<sequence length="1909" mass="214622">MPGKYNFSDIGENGTDDKMAQGKGSNSGCYLSVAMGFVLAFLAILIAVGVGLIVHFAEKDSYDRDTSCSFSADSMAELLRQLQQGPATTVAPLPTTMTTMTTTQPPVPPGAYRLPTNLRPIYYDLELAPDFYGDDPSTFTFEGHVGIVFECITPTKTITLNANDLTIVKAGITVSGVSQGGGSLEVMDMELNSKLEMLHIMLKDELKTGETYRVEIRFSGPLTDDLVGLYLSSYKRGNETVYLATTQFEVPDAREAFPCFDEPAMKAQFNVTLLRKPPLVSLSNTKIVRTESRPNGWVADVYDTTPPMSTYLLAFIVCDFTNVNGTTPKGIEYRVWARPEQSDSVEYALHTGMTILDYYGDLFATDFPLQKQDMIAIPDFAAGAMENWGLITYRETALLYNPRGSSESDRQYVTLVIAHELAHQWFGNLVTLAWWDDLWLNEGFAEFVEYLGMDIVAPQWKVWEQFALKVVQLVFTDDQIVSSHPLYSPAETIDQMEQYFDSISYEKGASVIRMIRFCLGENTFRRALQRYLHDHRYSNANHTDLWNALSVQAQSESKSLDIADIMNTWTLQMGFPVVTVTRDFRGDVMVTQKRFLINPDAKDPGVFKSPYGYKWNIPLTMTSSERPDFNVTGDDVKWLSKTEQSKTMTPWISMPSSADADGWFLVNLHQYGYYRVNYHDSNWNALVNQLKKDHKVIPPINRAQIVDDAWNLASAGETSVAIALGTLEYLSEEEDYVPWGAANNLLKDLKTRLTGTSGFGALQRFIQDKTRPIFSKLGLDDTNATALQSYTRTEIASLACQSGLPECVQVAVSLFKQWRVNPDHNPISPSVRFRVYCTAVQEGDESDWLFVLTRLRQEKSPQEKSNLEDSLSCSSQPWILSTLLNMALEGGDIRRDDATGVIGYVAANDVGTALAWDFVRAKWDVIMSGFAQSSSRLRRMIMSIVSVFHSEFFRQQLLDFINSHPDLGSAAPVLDTALERVEFNIKWSQNSYQQVVQWLAARGYKEFEGAESVQKVTQKNLRLPTHLRPLHYDLAIEPNMYDPDPATFTFNGSVTLTFNCVQATNLIVLHINELQVDNIRVSGASTGQAAVPGYQGHVEDKDRQFVNITLDSTLTAGQNYTVSMDFTGPLDANGLDGLYLSSYQNASGTVYLATTQFEPTDARKAFPCMDEPAMKATFTVTVIRRTFNKALSNMPVEASSDLGEGRVADRFMMSKPMSTYLVAFIVCDFESKTKLTKRNITYEVWSRRDTVNQLDFALDFGVQIIDFYEDYFQVPFPLPKQAMVAIPDFAAGAMENWGLITYRETRILYEPGVSSMADKEASSITIAHELAHMWFGDLVSPLWWDELWLNEGFATFMSFLGVDHVYPGWKEFDLFVTNALHSGMRMDGMVSSHPVYVPVATPAEVLAIFDSISYDKGASIIRMIRHAIGEDTFKNGLTNYLNTLKYGNANRKDLWYALDKQAQQDGRNVNVGHVMDTWTLQMNYPVVKVTRAGQSLTLAQERFLIDPTAKDPGTYTSEFGYTWDIPFTYTTSVNPQFSVQHSNITWFMRDEQNKTVTANALQSDSWVLGNVNVYGYYRVNYDDDNWKKLATQLKMSPTVIDPVNRAQIIDDAWSLASGGYVNESVALEVVEYLHLEMDYVPWQAASGQMSRVSKMLASTELYGAFQMFLANKTSSQYGQLGMNNSGAELLESYLRTQIASLACSSGVQQCVQDALSLFQTWKQTPSTNPIAPELRSVVYCTAMAHGTVEDWNFLYQQFLNETNVNEKARLLSRLACSNEIWVLTKLLNRALYSSDIRSQDALTVVSAVLGNPTGTALAWNFFRNSWDVIFNRYRKDPFALKRLVGIFGTVFNTRIQLQELQAFVDTHPDLAAATRAFDAAIESTRSNIGWMDKNYDVIKTWLGGQGYEA</sequence>